<evidence type="ECO:0000313" key="3">
    <source>
        <dbReference type="Proteomes" id="UP000199223"/>
    </source>
</evidence>
<dbReference type="InterPro" id="IPR018647">
    <property type="entry name" value="SLFN_3-like_DNA/RNA_helicase"/>
</dbReference>
<accession>A0A1H6V0D9</accession>
<name>A0A1H6V0D9_9DEIO</name>
<dbReference type="InterPro" id="IPR027417">
    <property type="entry name" value="P-loop_NTPase"/>
</dbReference>
<proteinExistence type="predicted"/>
<evidence type="ECO:0000259" key="1">
    <source>
        <dbReference type="Pfam" id="PF09848"/>
    </source>
</evidence>
<reference evidence="3" key="1">
    <citation type="submission" date="2016-10" db="EMBL/GenBank/DDBJ databases">
        <authorList>
            <person name="Varghese N."/>
            <person name="Submissions S."/>
        </authorList>
    </citation>
    <scope>NUCLEOTIDE SEQUENCE [LARGE SCALE GENOMIC DNA]</scope>
    <source>
        <strain evidence="3">CGMCC 1.10218</strain>
    </source>
</reference>
<dbReference type="RefSeq" id="WP_092263541.1">
    <property type="nucleotide sequence ID" value="NZ_FNZA01000003.1"/>
</dbReference>
<feature type="domain" description="Schlafen group 3-like DNA/RNA helicase" evidence="1">
    <location>
        <begin position="242"/>
        <end position="606"/>
    </location>
</feature>
<gene>
    <name evidence="2" type="ORF">SAMN04488058_1036</name>
</gene>
<dbReference type="EMBL" id="FNZA01000003">
    <property type="protein sequence ID" value="SEI97981.1"/>
    <property type="molecule type" value="Genomic_DNA"/>
</dbReference>
<dbReference type="Pfam" id="PF09848">
    <property type="entry name" value="SLFN-g3_helicase"/>
    <property type="match status" value="1"/>
</dbReference>
<evidence type="ECO:0000313" key="2">
    <source>
        <dbReference type="EMBL" id="SEI97981.1"/>
    </source>
</evidence>
<keyword evidence="3" id="KW-1185">Reference proteome</keyword>
<dbReference type="SUPFAM" id="SSF52540">
    <property type="entry name" value="P-loop containing nucleoside triphosphate hydrolases"/>
    <property type="match status" value="1"/>
</dbReference>
<protein>
    <submittedName>
        <fullName evidence="2">DUF2075 family protein</fullName>
    </submittedName>
</protein>
<organism evidence="2 3">
    <name type="scientific">Deinococcus reticulitermitis</name>
    <dbReference type="NCBI Taxonomy" id="856736"/>
    <lineage>
        <taxon>Bacteria</taxon>
        <taxon>Thermotogati</taxon>
        <taxon>Deinococcota</taxon>
        <taxon>Deinococci</taxon>
        <taxon>Deinococcales</taxon>
        <taxon>Deinococcaceae</taxon>
        <taxon>Deinococcus</taxon>
    </lineage>
</organism>
<dbReference type="Gene3D" id="3.40.50.300">
    <property type="entry name" value="P-loop containing nucleotide triphosphate hydrolases"/>
    <property type="match status" value="1"/>
</dbReference>
<dbReference type="AlphaFoldDB" id="A0A1H6V0D9"/>
<dbReference type="OrthoDB" id="3193269at2"/>
<sequence>MTVLNDVYAYSVPAFLALSLNEWGKGLRLHHERITGEQPTASQVRAWANSHRVLHSALASVTAEHHAARTWTVAFEYELPRERGRRPDIVLLTTDRVVVLEFKDHPHPTSPEEAAHTDQVAAYARDLNHYHAASHDLPIHAALVYAGRTDLNEVRGHVRVVSPEHLASYLATQVEAGPHQFEHHTWLNADYAPLPTLVSAARRLFEHEPLPAIRRAQSAGIEETVDALIEAARTAHARGEHHLALVTGVPGAGKTLVGLQFVYARTVKEEDGERDAVFLSGNGPLVNVLQHALGNKVFVQGVHDFLKQYGAHRQRLPEEHIWVYDEAQRAWDAQQVLEKRGHATSEPEDFLKLGAQMPGWAMLVGLIGEGQEIYIGEEGGLAAWNHALQASDKPWTVHAPAKITSLFSNAKDVITNDALDLTVSLRSHLAEHLYAWVRALLDGETPRSQKLFREVQAEGFEVYLTRDLEMAKAYVQTRYADAYDKRYGLLASSKASNLKNVGLDTWNKGIKQYQAGAWFNLPPSDAKSCCQLTHIASEFVCQGLELDFPIVCWGSDLTWTGEAWRSPVPKAPAAGKRAPQDPHRLRLNSYRVLLTRGRDGMILYVPNQPALNATYEYLSELGIPALS</sequence>
<dbReference type="Proteomes" id="UP000199223">
    <property type="component" value="Unassembled WGS sequence"/>
</dbReference>